<keyword evidence="1" id="KW-0813">Transport</keyword>
<dbReference type="EMBL" id="BDEQ01000001">
    <property type="protein sequence ID" value="GAT94962.1"/>
    <property type="molecule type" value="Genomic_DNA"/>
</dbReference>
<evidence type="ECO:0000256" key="3">
    <source>
        <dbReference type="ARBA" id="ARBA00022723"/>
    </source>
</evidence>
<dbReference type="PANTHER" id="PTHR43687">
    <property type="entry name" value="ADENYLYLSULFATE REDUCTASE, BETA SUBUNIT"/>
    <property type="match status" value="1"/>
</dbReference>
<feature type="domain" description="4Fe-4S ferredoxin-type" evidence="8">
    <location>
        <begin position="10"/>
        <end position="39"/>
    </location>
</feature>
<keyword evidence="2" id="KW-0004">4Fe-4S</keyword>
<comment type="caution">
    <text evidence="9">The sequence shown here is derived from an EMBL/GenBank/DDBJ whole genome shotgun (WGS) entry which is preliminary data.</text>
</comment>
<dbReference type="VEuPathDB" id="AmoebaDB:KM1_045320"/>
<keyword evidence="4" id="KW-0677">Repeat</keyword>
<sequence length="67" mass="7162">MSKVYHTDGKTITINTDYCIGCGACVDICPTGVLDVVDRKSMAVNIDNCCKCRECTGVCPVDAITID</sequence>
<evidence type="ECO:0000256" key="5">
    <source>
        <dbReference type="ARBA" id="ARBA00022982"/>
    </source>
</evidence>
<name>A0A175JNC5_ENTHI</name>
<reference evidence="9 10" key="1">
    <citation type="submission" date="2016-05" db="EMBL/GenBank/DDBJ databases">
        <title>First whole genome sequencing of Entamoeba histolytica HM1:IMSS-clone-6.</title>
        <authorList>
            <person name="Mukherjee Avik.K."/>
            <person name="Izumyama S."/>
            <person name="Nakada-Tsukui K."/>
            <person name="Nozaki T."/>
        </authorList>
    </citation>
    <scope>NUCLEOTIDE SEQUENCE [LARGE SCALE GENOMIC DNA]</scope>
    <source>
        <strain evidence="9 10">HM1:IMSS clone 6</strain>
    </source>
</reference>
<organism evidence="9 10">
    <name type="scientific">Entamoeba histolytica</name>
    <dbReference type="NCBI Taxonomy" id="5759"/>
    <lineage>
        <taxon>Eukaryota</taxon>
        <taxon>Amoebozoa</taxon>
        <taxon>Evosea</taxon>
        <taxon>Archamoebae</taxon>
        <taxon>Mastigamoebida</taxon>
        <taxon>Entamoebidae</taxon>
        <taxon>Entamoeba</taxon>
    </lineage>
</organism>
<dbReference type="Proteomes" id="UP000078387">
    <property type="component" value="Unassembled WGS sequence"/>
</dbReference>
<evidence type="ECO:0000313" key="9">
    <source>
        <dbReference type="EMBL" id="GAT94962.1"/>
    </source>
</evidence>
<evidence type="ECO:0000256" key="4">
    <source>
        <dbReference type="ARBA" id="ARBA00022737"/>
    </source>
</evidence>
<protein>
    <submittedName>
        <fullName evidence="9">4Fe 4S ferredoxin iron-sulfur binding domain protein</fullName>
    </submittedName>
</protein>
<dbReference type="PANTHER" id="PTHR43687:SF6">
    <property type="entry name" value="L-ASPARTATE SEMIALDEHYDE SULFURTRANSFERASE IRON-SULFUR SUBUNIT"/>
    <property type="match status" value="1"/>
</dbReference>
<evidence type="ECO:0000256" key="1">
    <source>
        <dbReference type="ARBA" id="ARBA00022448"/>
    </source>
</evidence>
<proteinExistence type="predicted"/>
<dbReference type="PROSITE" id="PS51379">
    <property type="entry name" value="4FE4S_FER_2"/>
    <property type="match status" value="2"/>
</dbReference>
<gene>
    <name evidence="9" type="ORF">CL6EHI_c00161</name>
</gene>
<keyword evidence="3" id="KW-0479">Metal-binding</keyword>
<dbReference type="GO" id="GO:0051539">
    <property type="term" value="F:4 iron, 4 sulfur cluster binding"/>
    <property type="evidence" value="ECO:0007669"/>
    <property type="project" value="UniProtKB-KW"/>
</dbReference>
<dbReference type="SUPFAM" id="SSF54862">
    <property type="entry name" value="4Fe-4S ferredoxins"/>
    <property type="match status" value="1"/>
</dbReference>
<dbReference type="Gene3D" id="3.30.70.20">
    <property type="match status" value="1"/>
</dbReference>
<dbReference type="InterPro" id="IPR017896">
    <property type="entry name" value="4Fe4S_Fe-S-bd"/>
</dbReference>
<keyword evidence="5" id="KW-0249">Electron transport</keyword>
<accession>A0A175JNC5</accession>
<dbReference type="AlphaFoldDB" id="A0A175JNC5"/>
<evidence type="ECO:0000313" key="10">
    <source>
        <dbReference type="Proteomes" id="UP000078387"/>
    </source>
</evidence>
<dbReference type="InterPro" id="IPR050572">
    <property type="entry name" value="Fe-S_Ferredoxin"/>
</dbReference>
<dbReference type="GO" id="GO:0005506">
    <property type="term" value="F:iron ion binding"/>
    <property type="evidence" value="ECO:0007669"/>
    <property type="project" value="InterPro"/>
</dbReference>
<keyword evidence="7" id="KW-0411">Iron-sulfur</keyword>
<dbReference type="InterPro" id="IPR001080">
    <property type="entry name" value="3Fe4S_ferredoxin"/>
</dbReference>
<dbReference type="InterPro" id="IPR017900">
    <property type="entry name" value="4Fe4S_Fe_S_CS"/>
</dbReference>
<evidence type="ECO:0000256" key="2">
    <source>
        <dbReference type="ARBA" id="ARBA00022485"/>
    </source>
</evidence>
<evidence type="ECO:0000259" key="8">
    <source>
        <dbReference type="PROSITE" id="PS51379"/>
    </source>
</evidence>
<evidence type="ECO:0000256" key="7">
    <source>
        <dbReference type="ARBA" id="ARBA00023014"/>
    </source>
</evidence>
<evidence type="ECO:0000256" key="6">
    <source>
        <dbReference type="ARBA" id="ARBA00023004"/>
    </source>
</evidence>
<feature type="domain" description="4Fe-4S ferredoxin-type" evidence="8">
    <location>
        <begin position="40"/>
        <end position="67"/>
    </location>
</feature>
<keyword evidence="6" id="KW-0408">Iron</keyword>
<dbReference type="PROSITE" id="PS00198">
    <property type="entry name" value="4FE4S_FER_1"/>
    <property type="match status" value="2"/>
</dbReference>
<dbReference type="VEuPathDB" id="AmoebaDB:EHI5A_003410"/>
<dbReference type="GO" id="GO:0009055">
    <property type="term" value="F:electron transfer activity"/>
    <property type="evidence" value="ECO:0007669"/>
    <property type="project" value="InterPro"/>
</dbReference>
<dbReference type="PRINTS" id="PR00352">
    <property type="entry name" value="3FE4SFRDOXIN"/>
</dbReference>
<dbReference type="Pfam" id="PF12838">
    <property type="entry name" value="Fer4_7"/>
    <property type="match status" value="1"/>
</dbReference>